<keyword evidence="3" id="KW-1185">Reference proteome</keyword>
<protein>
    <submittedName>
        <fullName evidence="2">Uncharacterized protein</fullName>
    </submittedName>
</protein>
<name>A0AA35ZJD2_LACSI</name>
<dbReference type="AlphaFoldDB" id="A0AA35ZJD2"/>
<feature type="region of interest" description="Disordered" evidence="1">
    <location>
        <begin position="34"/>
        <end position="74"/>
    </location>
</feature>
<evidence type="ECO:0000313" key="3">
    <source>
        <dbReference type="Proteomes" id="UP001177003"/>
    </source>
</evidence>
<proteinExistence type="predicted"/>
<evidence type="ECO:0000313" key="2">
    <source>
        <dbReference type="EMBL" id="CAI9293706.1"/>
    </source>
</evidence>
<feature type="compositionally biased region" description="Basic and acidic residues" evidence="1">
    <location>
        <begin position="34"/>
        <end position="57"/>
    </location>
</feature>
<organism evidence="2 3">
    <name type="scientific">Lactuca saligna</name>
    <name type="common">Willowleaf lettuce</name>
    <dbReference type="NCBI Taxonomy" id="75948"/>
    <lineage>
        <taxon>Eukaryota</taxon>
        <taxon>Viridiplantae</taxon>
        <taxon>Streptophyta</taxon>
        <taxon>Embryophyta</taxon>
        <taxon>Tracheophyta</taxon>
        <taxon>Spermatophyta</taxon>
        <taxon>Magnoliopsida</taxon>
        <taxon>eudicotyledons</taxon>
        <taxon>Gunneridae</taxon>
        <taxon>Pentapetalae</taxon>
        <taxon>asterids</taxon>
        <taxon>campanulids</taxon>
        <taxon>Asterales</taxon>
        <taxon>Asteraceae</taxon>
        <taxon>Cichorioideae</taxon>
        <taxon>Cichorieae</taxon>
        <taxon>Lactucinae</taxon>
        <taxon>Lactuca</taxon>
    </lineage>
</organism>
<reference evidence="2" key="1">
    <citation type="submission" date="2023-04" db="EMBL/GenBank/DDBJ databases">
        <authorList>
            <person name="Vijverberg K."/>
            <person name="Xiong W."/>
            <person name="Schranz E."/>
        </authorList>
    </citation>
    <scope>NUCLEOTIDE SEQUENCE</scope>
</reference>
<dbReference type="EMBL" id="OX465083">
    <property type="protein sequence ID" value="CAI9293706.1"/>
    <property type="molecule type" value="Genomic_DNA"/>
</dbReference>
<gene>
    <name evidence="2" type="ORF">LSALG_LOCUS32725</name>
</gene>
<dbReference type="Proteomes" id="UP001177003">
    <property type="component" value="Chromosome 7"/>
</dbReference>
<evidence type="ECO:0000256" key="1">
    <source>
        <dbReference type="SAM" id="MobiDB-lite"/>
    </source>
</evidence>
<sequence>MLKKIDPSNPILVAYLQKINPSVETGVLLLRSDEGSYKKSNKSKKEIEEIPSKESPKKILAKSPTKRPDNKEKVKKKVVKQIEVTKNGSSKEIIPSKSRVFKRLRKLSHKSKVSSDDHYSLVRKALLNRKGVLVRETPTPFSPSSKKRRAKDVAKHIADKRKKRKLVIHEESSDSEIVPETPLGSNSPIKTSTPITFVVIPSEVVISNSVTY</sequence>
<accession>A0AA35ZJD2</accession>
<feature type="region of interest" description="Disordered" evidence="1">
    <location>
        <begin position="137"/>
        <end position="162"/>
    </location>
</feature>